<evidence type="ECO:0000259" key="3">
    <source>
        <dbReference type="Pfam" id="PF26086"/>
    </source>
</evidence>
<dbReference type="PANTHER" id="PTHR14392:SF3">
    <property type="entry name" value="PROTEIN NIBAN 1"/>
    <property type="match status" value="1"/>
</dbReference>
<evidence type="ECO:0000313" key="4">
    <source>
        <dbReference type="Ensembl" id="ENSGWIP00000002157.1"/>
    </source>
</evidence>
<feature type="region of interest" description="Disordered" evidence="2">
    <location>
        <begin position="871"/>
        <end position="902"/>
    </location>
</feature>
<evidence type="ECO:0000256" key="1">
    <source>
        <dbReference type="ARBA" id="ARBA00010251"/>
    </source>
</evidence>
<dbReference type="InterPro" id="IPR059060">
    <property type="entry name" value="Niban_1/2/3_dom"/>
</dbReference>
<feature type="region of interest" description="Disordered" evidence="2">
    <location>
        <begin position="600"/>
        <end position="621"/>
    </location>
</feature>
<reference evidence="4" key="1">
    <citation type="submission" date="2020-06" db="EMBL/GenBank/DDBJ databases">
        <authorList>
            <consortium name="Wellcome Sanger Institute Data Sharing"/>
        </authorList>
    </citation>
    <scope>NUCLEOTIDE SEQUENCE [LARGE SCALE GENOMIC DNA]</scope>
</reference>
<dbReference type="CDD" id="cd23949">
    <property type="entry name" value="Niban-like"/>
    <property type="match status" value="1"/>
</dbReference>
<accession>A0A8C5D6C8</accession>
<dbReference type="RefSeq" id="XP_028301159.1">
    <property type="nucleotide sequence ID" value="XM_028445358.1"/>
</dbReference>
<dbReference type="Proteomes" id="UP000694680">
    <property type="component" value="Chromosome 4"/>
</dbReference>
<gene>
    <name evidence="4" type="primary">LOC114462484</name>
</gene>
<dbReference type="GeneID" id="114462484"/>
<feature type="compositionally biased region" description="Polar residues" evidence="2">
    <location>
        <begin position="600"/>
        <end position="610"/>
    </location>
</feature>
<evidence type="ECO:0000256" key="2">
    <source>
        <dbReference type="SAM" id="MobiDB-lite"/>
    </source>
</evidence>
<comment type="similarity">
    <text evidence="1">Belongs to the Niban family.</text>
</comment>
<feature type="region of interest" description="Disordered" evidence="2">
    <location>
        <begin position="934"/>
        <end position="968"/>
    </location>
</feature>
<dbReference type="PANTHER" id="PTHR14392">
    <property type="entry name" value="NIBAN FAMILY MEMBER"/>
    <property type="match status" value="1"/>
</dbReference>
<name>A0A8C5D6C8_GOUWI</name>
<dbReference type="InterPro" id="IPR026088">
    <property type="entry name" value="Niban-like"/>
</dbReference>
<dbReference type="OrthoDB" id="9010513at2759"/>
<dbReference type="Pfam" id="PF26089">
    <property type="entry name" value="PH_Niban2"/>
    <property type="match status" value="1"/>
</dbReference>
<reference evidence="4" key="2">
    <citation type="submission" date="2025-08" db="UniProtKB">
        <authorList>
            <consortium name="Ensembl"/>
        </authorList>
    </citation>
    <scope>IDENTIFICATION</scope>
</reference>
<reference evidence="4" key="3">
    <citation type="submission" date="2025-09" db="UniProtKB">
        <authorList>
            <consortium name="Ensembl"/>
        </authorList>
    </citation>
    <scope>IDENTIFICATION</scope>
</reference>
<keyword evidence="5" id="KW-1185">Reference proteome</keyword>
<evidence type="ECO:0000313" key="5">
    <source>
        <dbReference type="Proteomes" id="UP000694680"/>
    </source>
</evidence>
<dbReference type="Ensembl" id="ENSGWIT00000002321.1">
    <property type="protein sequence ID" value="ENSGWIP00000002157.1"/>
    <property type="gene ID" value="ENSGWIG00000001179.1"/>
</dbReference>
<proteinExistence type="inferred from homology"/>
<sequence length="1034" mass="115875">MGVSASSLLDDVKSQYIKGEAEAELQLFAPFYRKQFSLARFCQVEDDLGPRKQKVTQLLKQREALEDAAVLYEEGVFYFDDSRKWKERYVVVRANHSLECHDSLESFIKGVPPRHKLLPTGGAVLTSEDSYISMVDKCFPDDISVKEDFAPPLSGMPGHFPVYLRLPYRRDSYFCFRQQDKHNAFISILSDCIRHQNQDFLKKRTCEVQAFLRAVRLYREQRGKYHAWDMLIGSDVRVMANLVMEQLLPSLEKDLLPHLKAKKTEKKRVWFATVEAAYVLVQEHLLLGLSALKDECRASLRQQEVLMHSDMDRILECRERLEQKTRDRVSVVAEKLCNEEVWPHLGAVLEELMEPISSGFSEGRQMSEVAMKQLCEDVLQGASHEQLRKSLSVMERWDLLLCFQTIDALKEKLPRLPKTFSFPNVTSLIHGAQIDLQQLMDNVSFTFEQLVLKALQENPDDPEGAGAAVNKATHRVLKNFDYDSSSVRKRMFQEVLVAITLPFIKKKLDPVCKSKLQDLEQLIEADHSSFIHMENIYENVLLQMLDKEVTKVVKEAASLKKYNLFTNSTRSSLVSQTDLGSPSLVFPVLSEAEIKLPSPQKLNRSLSSPQTDEDVSSKDVEVTNPQLELKDLAKTSAVVKEEMDVTTPLIKAEVTNNESKVKEHVQKDVISEQGVKEVPEKTDLVLLDSEVSETLVSLEQNVKEELKKTDSALSDPTIPPIEAEDPNIEPKVLDEVRTLEVGKEEAEVSLTDPTIPLTVMEVKSLNLEVQDNVQTKVKPCESEVQDQVLMNVKEKLKEIDVTVTDPMTSLIEVEGKNLEPKVLDLVETKESQVGVKAYSGETGIASSSDLTVNSSQEVRLVHVSERTPIGLSEDTTNEKLPGFTSAEPETVGAIDPSAQEQRQIPEVEVKPALGGEPPVEVQKQEDDVKVVKVSVESESPASDLESTDEVSTTSGILEDEARLSRSPVSADADDKVLCGVGGATVKKAAPTKVEEEAAVARAPDCVSEIRDLVMEVIEVEELVKHYPGGILKEE</sequence>
<feature type="domain" description="Niban 1/2/3" evidence="3">
    <location>
        <begin position="335"/>
        <end position="502"/>
    </location>
</feature>
<organism evidence="4 5">
    <name type="scientific">Gouania willdenowi</name>
    <name type="common">Blunt-snouted clingfish</name>
    <name type="synonym">Lepadogaster willdenowi</name>
    <dbReference type="NCBI Taxonomy" id="441366"/>
    <lineage>
        <taxon>Eukaryota</taxon>
        <taxon>Metazoa</taxon>
        <taxon>Chordata</taxon>
        <taxon>Craniata</taxon>
        <taxon>Vertebrata</taxon>
        <taxon>Euteleostomi</taxon>
        <taxon>Actinopterygii</taxon>
        <taxon>Neopterygii</taxon>
        <taxon>Teleostei</taxon>
        <taxon>Neoteleostei</taxon>
        <taxon>Acanthomorphata</taxon>
        <taxon>Ovalentaria</taxon>
        <taxon>Blenniimorphae</taxon>
        <taxon>Blenniiformes</taxon>
        <taxon>Gobiesocoidei</taxon>
        <taxon>Gobiesocidae</taxon>
        <taxon>Gobiesocinae</taxon>
        <taxon>Gouania</taxon>
    </lineage>
</organism>
<protein>
    <submittedName>
        <fullName evidence="4">Protein Niban-like</fullName>
    </submittedName>
</protein>
<dbReference type="AlphaFoldDB" id="A0A8C5D6C8"/>
<dbReference type="Pfam" id="PF26086">
    <property type="entry name" value="Niban2"/>
    <property type="match status" value="1"/>
</dbReference>